<dbReference type="OrthoDB" id="5808628at2759"/>
<protein>
    <submittedName>
        <fullName evidence="3">Uncharacterized protein</fullName>
    </submittedName>
</protein>
<organism evidence="3 4">
    <name type="scientific">Ancylostoma ceylanicum</name>
    <dbReference type="NCBI Taxonomy" id="53326"/>
    <lineage>
        <taxon>Eukaryota</taxon>
        <taxon>Metazoa</taxon>
        <taxon>Ecdysozoa</taxon>
        <taxon>Nematoda</taxon>
        <taxon>Chromadorea</taxon>
        <taxon>Rhabditida</taxon>
        <taxon>Rhabditina</taxon>
        <taxon>Rhabditomorpha</taxon>
        <taxon>Strongyloidea</taxon>
        <taxon>Ancylostomatidae</taxon>
        <taxon>Ancylostomatinae</taxon>
        <taxon>Ancylostoma</taxon>
    </lineage>
</organism>
<keyword evidence="4" id="KW-1185">Reference proteome</keyword>
<sequence length="334" mass="36567">MSEVEALSESDLRELSTAHEKIRALYTELAMHDDAQVQVAALRKKIAASKERAQGLVNMIDKRITYLYKLWEQYMAKKDDNEIIELARTAVNEPVRINLDEATDSAFFERVNTLKDKVAELMLLDEQAADAHKRAADDSRTLNLATKRLKEVEDRHRALLSNNEAILSESSYAVASLQRAAAAIEKRISSSGINAEEKKDLEGLLKDLRQLLANLPGQDTVNLQSKTPQLEDKISTDPTPGSSATSSTGISGTTVPTNESSSLFTTSSFPSTPAPVSKVQKDPPAAAKETAQSSPCTLIDLHSTEEVFQVKQTEADPKKPKSKSISQKTSTTAI</sequence>
<feature type="compositionally biased region" description="Low complexity" evidence="2">
    <location>
        <begin position="236"/>
        <end position="277"/>
    </location>
</feature>
<feature type="coiled-coil region" evidence="1">
    <location>
        <begin position="142"/>
        <end position="169"/>
    </location>
</feature>
<proteinExistence type="predicted"/>
<feature type="compositionally biased region" description="Low complexity" evidence="2">
    <location>
        <begin position="323"/>
        <end position="334"/>
    </location>
</feature>
<evidence type="ECO:0000313" key="4">
    <source>
        <dbReference type="Proteomes" id="UP000024635"/>
    </source>
</evidence>
<dbReference type="Proteomes" id="UP000024635">
    <property type="component" value="Unassembled WGS sequence"/>
</dbReference>
<feature type="region of interest" description="Disordered" evidence="2">
    <location>
        <begin position="219"/>
        <end position="334"/>
    </location>
</feature>
<dbReference type="AlphaFoldDB" id="A0A016T541"/>
<accession>A0A016T541</accession>
<keyword evidence="1" id="KW-0175">Coiled coil</keyword>
<evidence type="ECO:0000313" key="3">
    <source>
        <dbReference type="EMBL" id="EYB97714.1"/>
    </source>
</evidence>
<dbReference type="EMBL" id="JARK01001474">
    <property type="protein sequence ID" value="EYB97714.1"/>
    <property type="molecule type" value="Genomic_DNA"/>
</dbReference>
<comment type="caution">
    <text evidence="3">The sequence shown here is derived from an EMBL/GenBank/DDBJ whole genome shotgun (WGS) entry which is preliminary data.</text>
</comment>
<name>A0A016T541_9BILA</name>
<evidence type="ECO:0000256" key="1">
    <source>
        <dbReference type="SAM" id="Coils"/>
    </source>
</evidence>
<feature type="compositionally biased region" description="Polar residues" evidence="2">
    <location>
        <begin position="219"/>
        <end position="228"/>
    </location>
</feature>
<evidence type="ECO:0000256" key="2">
    <source>
        <dbReference type="SAM" id="MobiDB-lite"/>
    </source>
</evidence>
<reference evidence="4" key="1">
    <citation type="journal article" date="2015" name="Nat. Genet.">
        <title>The genome and transcriptome of the zoonotic hookworm Ancylostoma ceylanicum identify infection-specific gene families.</title>
        <authorList>
            <person name="Schwarz E.M."/>
            <person name="Hu Y."/>
            <person name="Antoshechkin I."/>
            <person name="Miller M.M."/>
            <person name="Sternberg P.W."/>
            <person name="Aroian R.V."/>
        </authorList>
    </citation>
    <scope>NUCLEOTIDE SEQUENCE</scope>
    <source>
        <strain evidence="4">HY135</strain>
    </source>
</reference>
<gene>
    <name evidence="3" type="primary">Acey_s0138.g2073</name>
    <name evidence="3" type="ORF">Y032_0138g2073</name>
</gene>